<comment type="subcellular location">
    <subcellularLocation>
        <location evidence="1">Mitochondrion</location>
    </subcellularLocation>
</comment>
<protein>
    <recommendedName>
        <fullName evidence="11">Nondiscriminating glutamyl-tRNA synthetase EARS2, mitochondrial</fullName>
        <ecNumber evidence="3">6.1.1.17</ecNumber>
        <ecNumber evidence="10">6.1.1.24</ecNumber>
    </recommendedName>
    <alternativeName>
        <fullName evidence="13">Glutamate--tRNA(Gln) ligase EARS2, mitochondrial</fullName>
    </alternativeName>
    <alternativeName>
        <fullName evidence="9">Glutamyl-tRNA synthetase</fullName>
    </alternativeName>
    <alternativeName>
        <fullName evidence="12">Mitochondrial glutamyl-tRNA synthetase</fullName>
    </alternativeName>
</protein>
<keyword evidence="4 17" id="KW-0436">Ligase</keyword>
<dbReference type="GO" id="GO:0005739">
    <property type="term" value="C:mitochondrion"/>
    <property type="evidence" value="ECO:0007669"/>
    <property type="project" value="UniProtKB-SubCell"/>
</dbReference>
<dbReference type="PANTHER" id="PTHR43311">
    <property type="entry name" value="GLUTAMATE--TRNA LIGASE"/>
    <property type="match status" value="1"/>
</dbReference>
<dbReference type="GO" id="GO:0050561">
    <property type="term" value="F:glutamate-tRNA(Gln) ligase activity"/>
    <property type="evidence" value="ECO:0007669"/>
    <property type="project" value="UniProtKB-EC"/>
</dbReference>
<keyword evidence="20" id="KW-1185">Reference proteome</keyword>
<dbReference type="Proteomes" id="UP001162156">
    <property type="component" value="Unassembled WGS sequence"/>
</dbReference>
<evidence type="ECO:0000256" key="3">
    <source>
        <dbReference type="ARBA" id="ARBA00012835"/>
    </source>
</evidence>
<dbReference type="NCBIfam" id="TIGR00464">
    <property type="entry name" value="gltX_bact"/>
    <property type="match status" value="1"/>
</dbReference>
<dbReference type="GO" id="GO:0008270">
    <property type="term" value="F:zinc ion binding"/>
    <property type="evidence" value="ECO:0007669"/>
    <property type="project" value="InterPro"/>
</dbReference>
<dbReference type="InterPro" id="IPR004527">
    <property type="entry name" value="Glu-tRNA-ligase_bac/mito"/>
</dbReference>
<dbReference type="InterPro" id="IPR000924">
    <property type="entry name" value="Glu/Gln-tRNA-synth"/>
</dbReference>
<dbReference type="InterPro" id="IPR033910">
    <property type="entry name" value="GluRS_core"/>
</dbReference>
<evidence type="ECO:0000256" key="1">
    <source>
        <dbReference type="ARBA" id="ARBA00004173"/>
    </source>
</evidence>
<comment type="catalytic activity">
    <reaction evidence="16">
        <text>tRNA(Gln) + L-glutamate + ATP = L-glutamyl-tRNA(Gln) + AMP + diphosphate</text>
        <dbReference type="Rhea" id="RHEA:64612"/>
        <dbReference type="Rhea" id="RHEA-COMP:9662"/>
        <dbReference type="Rhea" id="RHEA-COMP:9684"/>
        <dbReference type="ChEBI" id="CHEBI:29985"/>
        <dbReference type="ChEBI" id="CHEBI:30616"/>
        <dbReference type="ChEBI" id="CHEBI:33019"/>
        <dbReference type="ChEBI" id="CHEBI:78442"/>
        <dbReference type="ChEBI" id="CHEBI:78520"/>
        <dbReference type="ChEBI" id="CHEBI:456215"/>
    </reaction>
    <physiologicalReaction direction="left-to-right" evidence="16">
        <dbReference type="Rhea" id="RHEA:64613"/>
    </physiologicalReaction>
</comment>
<reference evidence="19" key="1">
    <citation type="journal article" date="2023" name="Insect Mol. Biol.">
        <title>Genome sequencing provides insights into the evolution of gene families encoding plant cell wall-degrading enzymes in longhorned beetles.</title>
        <authorList>
            <person name="Shin N.R."/>
            <person name="Okamura Y."/>
            <person name="Kirsch R."/>
            <person name="Pauchet Y."/>
        </authorList>
    </citation>
    <scope>NUCLEOTIDE SEQUENCE</scope>
    <source>
        <strain evidence="19">RBIC_L_NR</strain>
    </source>
</reference>
<dbReference type="AlphaFoldDB" id="A0AAV8XPX7"/>
<evidence type="ECO:0000313" key="19">
    <source>
        <dbReference type="EMBL" id="KAJ8941090.1"/>
    </source>
</evidence>
<dbReference type="PROSITE" id="PS00178">
    <property type="entry name" value="AA_TRNA_LIGASE_I"/>
    <property type="match status" value="1"/>
</dbReference>
<dbReference type="EC" id="6.1.1.24" evidence="10"/>
<evidence type="ECO:0000256" key="16">
    <source>
        <dbReference type="ARBA" id="ARBA00047689"/>
    </source>
</evidence>
<dbReference type="SUPFAM" id="SSF52374">
    <property type="entry name" value="Nucleotidylyl transferase"/>
    <property type="match status" value="1"/>
</dbReference>
<name>A0AAV8XPX7_9CUCU</name>
<accession>A0AAV8XPX7</accession>
<dbReference type="InterPro" id="IPR001412">
    <property type="entry name" value="aa-tRNA-synth_I_CS"/>
</dbReference>
<evidence type="ECO:0000256" key="11">
    <source>
        <dbReference type="ARBA" id="ARBA00044142"/>
    </source>
</evidence>
<dbReference type="Gene3D" id="3.40.50.620">
    <property type="entry name" value="HUPs"/>
    <property type="match status" value="1"/>
</dbReference>
<evidence type="ECO:0000259" key="18">
    <source>
        <dbReference type="Pfam" id="PF00749"/>
    </source>
</evidence>
<keyword evidence="7 17" id="KW-0648">Protein biosynthesis</keyword>
<evidence type="ECO:0000256" key="14">
    <source>
        <dbReference type="ARBA" id="ARBA00047366"/>
    </source>
</evidence>
<dbReference type="GO" id="GO:0005524">
    <property type="term" value="F:ATP binding"/>
    <property type="evidence" value="ECO:0007669"/>
    <property type="project" value="UniProtKB-KW"/>
</dbReference>
<dbReference type="GO" id="GO:0006424">
    <property type="term" value="P:glutamyl-tRNA aminoacylation"/>
    <property type="evidence" value="ECO:0007669"/>
    <property type="project" value="InterPro"/>
</dbReference>
<evidence type="ECO:0000256" key="5">
    <source>
        <dbReference type="ARBA" id="ARBA00022741"/>
    </source>
</evidence>
<evidence type="ECO:0000256" key="8">
    <source>
        <dbReference type="ARBA" id="ARBA00023146"/>
    </source>
</evidence>
<comment type="similarity">
    <text evidence="2">Belongs to the class-I aminoacyl-tRNA synthetase family. Glutamate--tRNA ligase type 1 subfamily.</text>
</comment>
<evidence type="ECO:0000256" key="10">
    <source>
        <dbReference type="ARBA" id="ARBA00044054"/>
    </source>
</evidence>
<dbReference type="PANTHER" id="PTHR43311:SF2">
    <property type="entry name" value="GLUTAMATE--TRNA LIGASE, MITOCHONDRIAL-RELATED"/>
    <property type="match status" value="1"/>
</dbReference>
<dbReference type="FunFam" id="3.40.50.620:FF:000045">
    <property type="entry name" value="Glutamate--tRNA ligase, mitochondrial"/>
    <property type="match status" value="1"/>
</dbReference>
<dbReference type="Pfam" id="PF00749">
    <property type="entry name" value="tRNA-synt_1c"/>
    <property type="match status" value="1"/>
</dbReference>
<dbReference type="PRINTS" id="PR00987">
    <property type="entry name" value="TRNASYNTHGLU"/>
</dbReference>
<keyword evidence="5 17" id="KW-0547">Nucleotide-binding</keyword>
<comment type="catalytic activity">
    <reaction evidence="15">
        <text>tRNA(Glx) + L-glutamate + ATP = L-glutamyl-tRNA(Glx) + AMP + diphosphate</text>
        <dbReference type="Rhea" id="RHEA:18397"/>
        <dbReference type="Rhea" id="RHEA-COMP:9713"/>
        <dbReference type="Rhea" id="RHEA-COMP:9716"/>
        <dbReference type="ChEBI" id="CHEBI:29985"/>
        <dbReference type="ChEBI" id="CHEBI:30616"/>
        <dbReference type="ChEBI" id="CHEBI:33019"/>
        <dbReference type="ChEBI" id="CHEBI:78442"/>
        <dbReference type="ChEBI" id="CHEBI:78520"/>
        <dbReference type="ChEBI" id="CHEBI:456215"/>
        <dbReference type="EC" id="6.1.1.24"/>
    </reaction>
    <physiologicalReaction direction="left-to-right" evidence="15">
        <dbReference type="Rhea" id="RHEA:18398"/>
    </physiologicalReaction>
</comment>
<evidence type="ECO:0000256" key="17">
    <source>
        <dbReference type="RuleBase" id="RU363037"/>
    </source>
</evidence>
<evidence type="ECO:0000256" key="7">
    <source>
        <dbReference type="ARBA" id="ARBA00022917"/>
    </source>
</evidence>
<dbReference type="InterPro" id="IPR049940">
    <property type="entry name" value="GluQ/Sye"/>
</dbReference>
<evidence type="ECO:0000256" key="6">
    <source>
        <dbReference type="ARBA" id="ARBA00022840"/>
    </source>
</evidence>
<evidence type="ECO:0000256" key="13">
    <source>
        <dbReference type="ARBA" id="ARBA00044313"/>
    </source>
</evidence>
<dbReference type="EC" id="6.1.1.17" evidence="3"/>
<dbReference type="GO" id="GO:0004818">
    <property type="term" value="F:glutamate-tRNA ligase activity"/>
    <property type="evidence" value="ECO:0007669"/>
    <property type="project" value="UniProtKB-EC"/>
</dbReference>
<dbReference type="InterPro" id="IPR020058">
    <property type="entry name" value="Glu/Gln-tRNA-synth_Ib_cat-dom"/>
</dbReference>
<evidence type="ECO:0000256" key="2">
    <source>
        <dbReference type="ARBA" id="ARBA00007894"/>
    </source>
</evidence>
<feature type="domain" description="Glutamyl/glutaminyl-tRNA synthetase class Ib catalytic" evidence="18">
    <location>
        <begin position="25"/>
        <end position="296"/>
    </location>
</feature>
<keyword evidence="8 17" id="KW-0030">Aminoacyl-tRNA synthetase</keyword>
<evidence type="ECO:0000256" key="15">
    <source>
        <dbReference type="ARBA" id="ARBA00047479"/>
    </source>
</evidence>
<evidence type="ECO:0000256" key="12">
    <source>
        <dbReference type="ARBA" id="ARBA00044251"/>
    </source>
</evidence>
<evidence type="ECO:0000313" key="20">
    <source>
        <dbReference type="Proteomes" id="UP001162156"/>
    </source>
</evidence>
<evidence type="ECO:0000256" key="9">
    <source>
        <dbReference type="ARBA" id="ARBA00030865"/>
    </source>
</evidence>
<gene>
    <name evidence="19" type="ORF">NQ314_010495</name>
</gene>
<proteinExistence type="inferred from homology"/>
<dbReference type="CDD" id="cd00808">
    <property type="entry name" value="GluRS_core"/>
    <property type="match status" value="1"/>
</dbReference>
<dbReference type="InterPro" id="IPR014729">
    <property type="entry name" value="Rossmann-like_a/b/a_fold"/>
</dbReference>
<evidence type="ECO:0000256" key="4">
    <source>
        <dbReference type="ARBA" id="ARBA00022598"/>
    </source>
</evidence>
<comment type="caution">
    <text evidence="19">The sequence shown here is derived from an EMBL/GenBank/DDBJ whole genome shotgun (WGS) entry which is preliminary data.</text>
</comment>
<comment type="catalytic activity">
    <reaction evidence="14">
        <text>tRNA(Glu) + L-glutamate + ATP = L-glutamyl-tRNA(Glu) + AMP + diphosphate</text>
        <dbReference type="Rhea" id="RHEA:23540"/>
        <dbReference type="Rhea" id="RHEA-COMP:9663"/>
        <dbReference type="Rhea" id="RHEA-COMP:9680"/>
        <dbReference type="ChEBI" id="CHEBI:29985"/>
        <dbReference type="ChEBI" id="CHEBI:30616"/>
        <dbReference type="ChEBI" id="CHEBI:33019"/>
        <dbReference type="ChEBI" id="CHEBI:78442"/>
        <dbReference type="ChEBI" id="CHEBI:78520"/>
        <dbReference type="ChEBI" id="CHEBI:456215"/>
        <dbReference type="EC" id="6.1.1.17"/>
    </reaction>
    <physiologicalReaction direction="left-to-right" evidence="14">
        <dbReference type="Rhea" id="RHEA:23541"/>
    </physiologicalReaction>
</comment>
<keyword evidence="6 17" id="KW-0067">ATP-binding</keyword>
<dbReference type="EMBL" id="JANEYF010002904">
    <property type="protein sequence ID" value="KAJ8941090.1"/>
    <property type="molecule type" value="Genomic_DNA"/>
</dbReference>
<sequence length="557" mass="64887">MFKYVFKYNNNYKRILNIRTYKTDNVRVRFAPSPTGFLHLGGLRTALYNYLFARKYNGKFILRIEDTDQSRVVAGATEQLQDDLKWSGIEIDESPWQGGNFGPYLQSQRLQIYRKHVDILLTNGSAYHCFCTDKRLQLLRRESLRLQEVPKYDNRCRHLTADVARSRLEKGDISCIRFKVGNMQKQLFNIGDPVIIKSDGFPTYHFANVVDDHLMRITHVLRGVEWQISTTKHILLYRAFNWKPPLFGHLPLLMNVDGTKLSKRQGDIRVSHYKENHIFPLALINFIVQSGGGFTKDLERNIKPRCYSIEDLSNQNIPQGVSQNVNIINITHLSEQLNLIKELFHKTPIAITQLESGELSLPDVVDLFNSTVENLKSSGDFAQQSQHIKNIILKRNPDYVEVCKILNLLKSDGFACKECLQCYRYVPVTSCDVERSFSLLRDFDISRINSHSGKLMPERLLEFNRLELKRKLESEDEESELINRVIEILKTTFHERLSDNSLELSEDHIRNILHWSIDRIEKLSDLISKDFEFIWIQPTPQNIQICDINMVELLKKN</sequence>
<organism evidence="19 20">
    <name type="scientific">Rhamnusium bicolor</name>
    <dbReference type="NCBI Taxonomy" id="1586634"/>
    <lineage>
        <taxon>Eukaryota</taxon>
        <taxon>Metazoa</taxon>
        <taxon>Ecdysozoa</taxon>
        <taxon>Arthropoda</taxon>
        <taxon>Hexapoda</taxon>
        <taxon>Insecta</taxon>
        <taxon>Pterygota</taxon>
        <taxon>Neoptera</taxon>
        <taxon>Endopterygota</taxon>
        <taxon>Coleoptera</taxon>
        <taxon>Polyphaga</taxon>
        <taxon>Cucujiformia</taxon>
        <taxon>Chrysomeloidea</taxon>
        <taxon>Cerambycidae</taxon>
        <taxon>Lepturinae</taxon>
        <taxon>Rhagiini</taxon>
        <taxon>Rhamnusium</taxon>
    </lineage>
</organism>